<dbReference type="AlphaFoldDB" id="A0A0F9FYE5"/>
<proteinExistence type="predicted"/>
<comment type="caution">
    <text evidence="1">The sequence shown here is derived from an EMBL/GenBank/DDBJ whole genome shotgun (WGS) entry which is preliminary data.</text>
</comment>
<evidence type="ECO:0000313" key="1">
    <source>
        <dbReference type="EMBL" id="KKL56182.1"/>
    </source>
</evidence>
<dbReference type="EMBL" id="LAZR01030582">
    <property type="protein sequence ID" value="KKL56182.1"/>
    <property type="molecule type" value="Genomic_DNA"/>
</dbReference>
<sequence length="53" mass="5791">MTRRRKTLLVVLALVLLAAGGLVWYGQATAVDRQVNALLDEVRPQERTGSAGR</sequence>
<accession>A0A0F9FYE5</accession>
<feature type="non-terminal residue" evidence="1">
    <location>
        <position position="53"/>
    </location>
</feature>
<reference evidence="1" key="1">
    <citation type="journal article" date="2015" name="Nature">
        <title>Complex archaea that bridge the gap between prokaryotes and eukaryotes.</title>
        <authorList>
            <person name="Spang A."/>
            <person name="Saw J.H."/>
            <person name="Jorgensen S.L."/>
            <person name="Zaremba-Niedzwiedzka K."/>
            <person name="Martijn J."/>
            <person name="Lind A.E."/>
            <person name="van Eijk R."/>
            <person name="Schleper C."/>
            <person name="Guy L."/>
            <person name="Ettema T.J."/>
        </authorList>
    </citation>
    <scope>NUCLEOTIDE SEQUENCE</scope>
</reference>
<protein>
    <submittedName>
        <fullName evidence="1">Uncharacterized protein</fullName>
    </submittedName>
</protein>
<organism evidence="1">
    <name type="scientific">marine sediment metagenome</name>
    <dbReference type="NCBI Taxonomy" id="412755"/>
    <lineage>
        <taxon>unclassified sequences</taxon>
        <taxon>metagenomes</taxon>
        <taxon>ecological metagenomes</taxon>
    </lineage>
</organism>
<gene>
    <name evidence="1" type="ORF">LCGC14_2247950</name>
</gene>
<name>A0A0F9FYE5_9ZZZZ</name>